<sequence>MEFCFGHRKFLLGEIALRESRQPVVSKPRFCFAFKIKDKQ</sequence>
<reference evidence="2" key="1">
    <citation type="submission" date="2016-10" db="EMBL/GenBank/DDBJ databases">
        <authorList>
            <person name="Varghese N."/>
            <person name="Submissions S."/>
        </authorList>
    </citation>
    <scope>NUCLEOTIDE SEQUENCE [LARGE SCALE GENOMIC DNA]</scope>
    <source>
        <strain evidence="2">DSM 25811 / CCM 8410 / LMG 26954 / E90</strain>
    </source>
</reference>
<accession>A0A1G6MW51</accession>
<proteinExistence type="predicted"/>
<name>A0A1G6MW51_NIADE</name>
<protein>
    <submittedName>
        <fullName evidence="1">Uncharacterized protein</fullName>
    </submittedName>
</protein>
<dbReference type="AlphaFoldDB" id="A0A1G6MW51"/>
<keyword evidence="2" id="KW-1185">Reference proteome</keyword>
<organism evidence="1 2">
    <name type="scientific">Niabella drilacis (strain DSM 25811 / CCM 8410 / CCUG 62505 / LMG 26954 / E90)</name>
    <dbReference type="NCBI Taxonomy" id="1285928"/>
    <lineage>
        <taxon>Bacteria</taxon>
        <taxon>Pseudomonadati</taxon>
        <taxon>Bacteroidota</taxon>
        <taxon>Chitinophagia</taxon>
        <taxon>Chitinophagales</taxon>
        <taxon>Chitinophagaceae</taxon>
        <taxon>Niabella</taxon>
    </lineage>
</organism>
<gene>
    <name evidence="1" type="ORF">SAMN04487894_10345</name>
</gene>
<evidence type="ECO:0000313" key="2">
    <source>
        <dbReference type="Proteomes" id="UP000198757"/>
    </source>
</evidence>
<dbReference type="EMBL" id="FMZO01000003">
    <property type="protein sequence ID" value="SDC59226.1"/>
    <property type="molecule type" value="Genomic_DNA"/>
</dbReference>
<evidence type="ECO:0000313" key="1">
    <source>
        <dbReference type="EMBL" id="SDC59226.1"/>
    </source>
</evidence>
<dbReference type="Proteomes" id="UP000198757">
    <property type="component" value="Unassembled WGS sequence"/>
</dbReference>